<accession>A0ABW0TMR8</accession>
<dbReference type="GO" id="GO:0006508">
    <property type="term" value="P:proteolysis"/>
    <property type="evidence" value="ECO:0007669"/>
    <property type="project" value="UniProtKB-KW"/>
</dbReference>
<dbReference type="EMBL" id="JBHSNO010000006">
    <property type="protein sequence ID" value="MFC5589709.1"/>
    <property type="molecule type" value="Genomic_DNA"/>
</dbReference>
<dbReference type="InterPro" id="IPR023430">
    <property type="entry name" value="Pept_HybD-like_dom_sf"/>
</dbReference>
<reference evidence="2" key="1">
    <citation type="journal article" date="2019" name="Int. J. Syst. Evol. Microbiol.">
        <title>The Global Catalogue of Microorganisms (GCM) 10K type strain sequencing project: providing services to taxonomists for standard genome sequencing and annotation.</title>
        <authorList>
            <consortium name="The Broad Institute Genomics Platform"/>
            <consortium name="The Broad Institute Genome Sequencing Center for Infectious Disease"/>
            <person name="Wu L."/>
            <person name="Ma J."/>
        </authorList>
    </citation>
    <scope>NUCLEOTIDE SEQUENCE [LARGE SCALE GENOMIC DNA]</scope>
    <source>
        <strain evidence="2">CGMCC 4.1434</strain>
    </source>
</reference>
<dbReference type="InterPro" id="IPR009665">
    <property type="entry name" value="YyaC"/>
</dbReference>
<organism evidence="1 2">
    <name type="scientific">Sporosarcina soli</name>
    <dbReference type="NCBI Taxonomy" id="334736"/>
    <lineage>
        <taxon>Bacteria</taxon>
        <taxon>Bacillati</taxon>
        <taxon>Bacillota</taxon>
        <taxon>Bacilli</taxon>
        <taxon>Bacillales</taxon>
        <taxon>Caryophanaceae</taxon>
        <taxon>Sporosarcina</taxon>
    </lineage>
</organism>
<dbReference type="GO" id="GO:0008233">
    <property type="term" value="F:peptidase activity"/>
    <property type="evidence" value="ECO:0007669"/>
    <property type="project" value="UniProtKB-KW"/>
</dbReference>
<sequence>MGSYVDRSEKDISELLTFELNTKGKYKEREIDLLASMLKSIIDHPSNEGKDVIFLCIGSDRYIGDSLGPLVGSMLNERELPFLVYGTLEEPVHAFNLKEVLKSINKRFKKPLIFSIDASLGKQEQVGYVLFEEGPLIPGKALETILPEVGDYHFKGVVNYVDPLPKSQFLNDTRLLTVMTLSKVIVEVITRIDEVDDNPIDL</sequence>
<protein>
    <submittedName>
        <fullName evidence="1">Spore protease YyaC</fullName>
    </submittedName>
</protein>
<dbReference type="Proteomes" id="UP001596109">
    <property type="component" value="Unassembled WGS sequence"/>
</dbReference>
<dbReference type="Pfam" id="PF06866">
    <property type="entry name" value="DUF1256"/>
    <property type="match status" value="1"/>
</dbReference>
<keyword evidence="1" id="KW-0378">Hydrolase</keyword>
<dbReference type="SUPFAM" id="SSF53163">
    <property type="entry name" value="HybD-like"/>
    <property type="match status" value="1"/>
</dbReference>
<evidence type="ECO:0000313" key="1">
    <source>
        <dbReference type="EMBL" id="MFC5589709.1"/>
    </source>
</evidence>
<gene>
    <name evidence="1" type="primary">yyaC</name>
    <name evidence="1" type="ORF">ACFPRA_12460</name>
</gene>
<evidence type="ECO:0000313" key="2">
    <source>
        <dbReference type="Proteomes" id="UP001596109"/>
    </source>
</evidence>
<keyword evidence="2" id="KW-1185">Reference proteome</keyword>
<dbReference type="NCBIfam" id="TIGR02841">
    <property type="entry name" value="spore_YyaC"/>
    <property type="match status" value="1"/>
</dbReference>
<keyword evidence="1" id="KW-0645">Protease</keyword>
<dbReference type="RefSeq" id="WP_381435003.1">
    <property type="nucleotide sequence ID" value="NZ_JBHSNO010000006.1"/>
</dbReference>
<proteinExistence type="predicted"/>
<name>A0ABW0TMR8_9BACL</name>
<comment type="caution">
    <text evidence="1">The sequence shown here is derived from an EMBL/GenBank/DDBJ whole genome shotgun (WGS) entry which is preliminary data.</text>
</comment>